<evidence type="ECO:0000256" key="2">
    <source>
        <dbReference type="ARBA" id="ARBA00023125"/>
    </source>
</evidence>
<dbReference type="PRINTS" id="PR00455">
    <property type="entry name" value="HTHTETR"/>
</dbReference>
<dbReference type="GO" id="GO:0000976">
    <property type="term" value="F:transcription cis-regulatory region binding"/>
    <property type="evidence" value="ECO:0007669"/>
    <property type="project" value="TreeGrafter"/>
</dbReference>
<dbReference type="InterPro" id="IPR001647">
    <property type="entry name" value="HTH_TetR"/>
</dbReference>
<dbReference type="SUPFAM" id="SSF46689">
    <property type="entry name" value="Homeodomain-like"/>
    <property type="match status" value="1"/>
</dbReference>
<proteinExistence type="predicted"/>
<dbReference type="AlphaFoldDB" id="A0A3N9P9E2"/>
<feature type="DNA-binding region" description="H-T-H motif" evidence="4">
    <location>
        <begin position="35"/>
        <end position="54"/>
    </location>
</feature>
<accession>A0A3N9P9E2</accession>
<dbReference type="PANTHER" id="PTHR30055">
    <property type="entry name" value="HTH-TYPE TRANSCRIPTIONAL REGULATOR RUTR"/>
    <property type="match status" value="1"/>
</dbReference>
<keyword evidence="7" id="KW-1185">Reference proteome</keyword>
<keyword evidence="1" id="KW-0805">Transcription regulation</keyword>
<dbReference type="InterPro" id="IPR050109">
    <property type="entry name" value="HTH-type_TetR-like_transc_reg"/>
</dbReference>
<evidence type="ECO:0000256" key="1">
    <source>
        <dbReference type="ARBA" id="ARBA00023015"/>
    </source>
</evidence>
<evidence type="ECO:0000256" key="4">
    <source>
        <dbReference type="PROSITE-ProRule" id="PRU00335"/>
    </source>
</evidence>
<dbReference type="Gene3D" id="1.10.357.10">
    <property type="entry name" value="Tetracycline Repressor, domain 2"/>
    <property type="match status" value="1"/>
</dbReference>
<dbReference type="GO" id="GO:0003700">
    <property type="term" value="F:DNA-binding transcription factor activity"/>
    <property type="evidence" value="ECO:0007669"/>
    <property type="project" value="TreeGrafter"/>
</dbReference>
<evidence type="ECO:0000313" key="7">
    <source>
        <dbReference type="Proteomes" id="UP000282529"/>
    </source>
</evidence>
<dbReference type="EMBL" id="RQPI01000004">
    <property type="protein sequence ID" value="RQW11937.1"/>
    <property type="molecule type" value="Genomic_DNA"/>
</dbReference>
<keyword evidence="3" id="KW-0804">Transcription</keyword>
<protein>
    <submittedName>
        <fullName evidence="6">TetR/AcrR family transcriptional regulator</fullName>
    </submittedName>
</protein>
<dbReference type="Proteomes" id="UP000282529">
    <property type="component" value="Unassembled WGS sequence"/>
</dbReference>
<evidence type="ECO:0000256" key="3">
    <source>
        <dbReference type="ARBA" id="ARBA00023163"/>
    </source>
</evidence>
<comment type="caution">
    <text evidence="6">The sequence shown here is derived from an EMBL/GenBank/DDBJ whole genome shotgun (WGS) entry which is preliminary data.</text>
</comment>
<dbReference type="FunFam" id="1.10.10.60:FF:000141">
    <property type="entry name" value="TetR family transcriptional regulator"/>
    <property type="match status" value="1"/>
</dbReference>
<dbReference type="PANTHER" id="PTHR30055:SF234">
    <property type="entry name" value="HTH-TYPE TRANSCRIPTIONAL REGULATOR BETI"/>
    <property type="match status" value="1"/>
</dbReference>
<dbReference type="InterPro" id="IPR009057">
    <property type="entry name" value="Homeodomain-like_sf"/>
</dbReference>
<feature type="domain" description="HTH tetR-type" evidence="5">
    <location>
        <begin position="12"/>
        <end position="72"/>
    </location>
</feature>
<gene>
    <name evidence="6" type="ORF">EH198_09725</name>
</gene>
<dbReference type="Pfam" id="PF00440">
    <property type="entry name" value="TetR_N"/>
    <property type="match status" value="1"/>
</dbReference>
<dbReference type="OrthoDB" id="9785164at2"/>
<reference evidence="6 7" key="1">
    <citation type="submission" date="2018-11" db="EMBL/GenBank/DDBJ databases">
        <title>Genome sequence of strain 7197.</title>
        <authorList>
            <person name="Gao J."/>
            <person name="Sun J."/>
        </authorList>
    </citation>
    <scope>NUCLEOTIDE SEQUENCE [LARGE SCALE GENOMIC DNA]</scope>
    <source>
        <strain evidence="6 7">7197</strain>
    </source>
</reference>
<dbReference type="RefSeq" id="WP_124695346.1">
    <property type="nucleotide sequence ID" value="NZ_JBHUFE010000026.1"/>
</dbReference>
<dbReference type="PROSITE" id="PS50977">
    <property type="entry name" value="HTH_TETR_2"/>
    <property type="match status" value="1"/>
</dbReference>
<keyword evidence="2 4" id="KW-0238">DNA-binding</keyword>
<dbReference type="GO" id="GO:0045892">
    <property type="term" value="P:negative regulation of DNA-templated transcription"/>
    <property type="evidence" value="ECO:0007669"/>
    <property type="project" value="UniProtKB-ARBA"/>
</dbReference>
<organism evidence="6 7">
    <name type="scientific">Paenibacillus rhizophilus</name>
    <dbReference type="NCBI Taxonomy" id="1850366"/>
    <lineage>
        <taxon>Bacteria</taxon>
        <taxon>Bacillati</taxon>
        <taxon>Bacillota</taxon>
        <taxon>Bacilli</taxon>
        <taxon>Bacillales</taxon>
        <taxon>Paenibacillaceae</taxon>
        <taxon>Paenibacillus</taxon>
    </lineage>
</organism>
<name>A0A3N9P9E2_9BACL</name>
<evidence type="ECO:0000313" key="6">
    <source>
        <dbReference type="EMBL" id="RQW11937.1"/>
    </source>
</evidence>
<evidence type="ECO:0000259" key="5">
    <source>
        <dbReference type="PROSITE" id="PS50977"/>
    </source>
</evidence>
<sequence length="223" mass="25081">MDRATRKETISALHQENILHAAEQLFAEKGIAATTMDDIAKSAEYSKRTVYLQFPSKEEIHDRIVLKGFLQLKEHLLRSVDGHEGFLLKYRALCTSLMAFYEASPFLFARIVDFQTQPLDSPDLPQVKKDIFSVGEEINAALGEMVWRGIAEGAVMPCTRIKETILIYWSSLSSLIILANRKSSYISETMGTTPKGLLEYGCNLLLRMLVKEEEHGDKTAAGH</sequence>